<dbReference type="Pfam" id="PF02254">
    <property type="entry name" value="TrkA_N"/>
    <property type="match status" value="1"/>
</dbReference>
<dbReference type="InterPro" id="IPR003280">
    <property type="entry name" value="2pore_dom_K_chnl"/>
</dbReference>
<feature type="domain" description="RCK N-terminal" evidence="9">
    <location>
        <begin position="116"/>
        <end position="227"/>
    </location>
</feature>
<dbReference type="Gene3D" id="1.10.287.70">
    <property type="match status" value="1"/>
</dbReference>
<dbReference type="InterPro" id="IPR003148">
    <property type="entry name" value="RCK_N"/>
</dbReference>
<dbReference type="EMBL" id="JBFSHR010000051">
    <property type="protein sequence ID" value="MEX6430406.1"/>
    <property type="molecule type" value="Genomic_DNA"/>
</dbReference>
<feature type="transmembrane region" description="Helical" evidence="8">
    <location>
        <begin position="71"/>
        <end position="97"/>
    </location>
</feature>
<dbReference type="Proteomes" id="UP001560267">
    <property type="component" value="Unassembled WGS sequence"/>
</dbReference>
<evidence type="ECO:0000256" key="1">
    <source>
        <dbReference type="ARBA" id="ARBA00004651"/>
    </source>
</evidence>
<dbReference type="SUPFAM" id="SSF51735">
    <property type="entry name" value="NAD(P)-binding Rossmann-fold domains"/>
    <property type="match status" value="1"/>
</dbReference>
<feature type="domain" description="Potassium channel" evidence="10">
    <location>
        <begin position="25"/>
        <end position="96"/>
    </location>
</feature>
<name>A0ABV3Y646_9ACTN</name>
<dbReference type="RefSeq" id="WP_369084778.1">
    <property type="nucleotide sequence ID" value="NZ_JBFSHR010000051.1"/>
</dbReference>
<reference evidence="11 12" key="1">
    <citation type="submission" date="2024-07" db="EMBL/GenBank/DDBJ databases">
        <title>Draft Genome Sequence of Ferrimicrobium acidiphilum Strain YE2023, Isolated from a Pulp of Bioleach Reactor.</title>
        <authorList>
            <person name="Elkina Y.A."/>
            <person name="Bulaeva A.G."/>
            <person name="Beletsky A.V."/>
            <person name="Mardanov A.V."/>
        </authorList>
    </citation>
    <scope>NUCLEOTIDE SEQUENCE [LARGE SCALE GENOMIC DNA]</scope>
    <source>
        <strain evidence="11 12">YE2023</strain>
    </source>
</reference>
<evidence type="ECO:0000259" key="10">
    <source>
        <dbReference type="Pfam" id="PF07885"/>
    </source>
</evidence>
<protein>
    <submittedName>
        <fullName evidence="11">Ion channel</fullName>
    </submittedName>
</protein>
<evidence type="ECO:0000313" key="12">
    <source>
        <dbReference type="Proteomes" id="UP001560267"/>
    </source>
</evidence>
<evidence type="ECO:0000313" key="11">
    <source>
        <dbReference type="EMBL" id="MEX6430406.1"/>
    </source>
</evidence>
<gene>
    <name evidence="11" type="ORF">AB6A68_11265</name>
</gene>
<accession>A0ABV3Y646</accession>
<dbReference type="PRINTS" id="PR01333">
    <property type="entry name" value="2POREKCHANEL"/>
</dbReference>
<dbReference type="Gene3D" id="3.40.50.720">
    <property type="entry name" value="NAD(P)-binding Rossmann-like Domain"/>
    <property type="match status" value="1"/>
</dbReference>
<keyword evidence="5" id="KW-0406">Ion transport</keyword>
<keyword evidence="12" id="KW-1185">Reference proteome</keyword>
<dbReference type="Pfam" id="PF07885">
    <property type="entry name" value="Ion_trans_2"/>
    <property type="match status" value="1"/>
</dbReference>
<evidence type="ECO:0000256" key="3">
    <source>
        <dbReference type="ARBA" id="ARBA00022692"/>
    </source>
</evidence>
<dbReference type="SUPFAM" id="SSF81324">
    <property type="entry name" value="Voltage-gated potassium channels"/>
    <property type="match status" value="1"/>
</dbReference>
<dbReference type="PANTHER" id="PTHR43833">
    <property type="entry name" value="POTASSIUM CHANNEL PROTEIN 2-RELATED-RELATED"/>
    <property type="match status" value="1"/>
</dbReference>
<evidence type="ECO:0000256" key="5">
    <source>
        <dbReference type="ARBA" id="ARBA00023065"/>
    </source>
</evidence>
<dbReference type="InterPro" id="IPR036291">
    <property type="entry name" value="NAD(P)-bd_dom_sf"/>
</dbReference>
<keyword evidence="2" id="KW-0813">Transport</keyword>
<keyword evidence="7" id="KW-0407">Ion channel</keyword>
<dbReference type="InterPro" id="IPR050721">
    <property type="entry name" value="Trk_Ktr_HKT_K-transport"/>
</dbReference>
<evidence type="ECO:0000256" key="8">
    <source>
        <dbReference type="SAM" id="Phobius"/>
    </source>
</evidence>
<sequence length="318" mass="33848">MPTLVAILLTRVKRSQVIVLLVASLVCVVAGAIAFAATQHVSFGIGLYWAITTATTVGYGDVTPHNTVGRVIAILEMVTAIPLFGAAFAFLAAALTATRLAKLLHMEDGPPRGSFVAIYGMHDAVRRIAQEVAQAGERVVVVADSNLESLPMTVETIKGDPTLEAVLRRSEPERASRLLIAVEDEKDALLIAVMLRHLAPSVPMIAVANSSRIATALTDLGVETTVSVEDLLGHTLAKSIETPHAGDLLLEMVRSPEVIFSELAPPVALVGRTLSQARSLEEGLLLGVVKDGQVHMGISTDPTIEAQDAILVLRRRER</sequence>
<keyword evidence="6 8" id="KW-0472">Membrane</keyword>
<comment type="subcellular location">
    <subcellularLocation>
        <location evidence="1">Cell membrane</location>
        <topology evidence="1">Multi-pass membrane protein</topology>
    </subcellularLocation>
</comment>
<keyword evidence="4 8" id="KW-1133">Transmembrane helix</keyword>
<comment type="caution">
    <text evidence="11">The sequence shown here is derived from an EMBL/GenBank/DDBJ whole genome shotgun (WGS) entry which is preliminary data.</text>
</comment>
<proteinExistence type="predicted"/>
<dbReference type="InterPro" id="IPR013099">
    <property type="entry name" value="K_chnl_dom"/>
</dbReference>
<evidence type="ECO:0000256" key="2">
    <source>
        <dbReference type="ARBA" id="ARBA00022448"/>
    </source>
</evidence>
<keyword evidence="3 8" id="KW-0812">Transmembrane</keyword>
<dbReference type="PANTHER" id="PTHR43833:SF9">
    <property type="entry name" value="POTASSIUM CHANNEL PROTEIN YUGO-RELATED"/>
    <property type="match status" value="1"/>
</dbReference>
<feature type="transmembrane region" description="Helical" evidence="8">
    <location>
        <begin position="18"/>
        <end position="51"/>
    </location>
</feature>
<organism evidence="11 12">
    <name type="scientific">Ferrimicrobium acidiphilum</name>
    <dbReference type="NCBI Taxonomy" id="121039"/>
    <lineage>
        <taxon>Bacteria</taxon>
        <taxon>Bacillati</taxon>
        <taxon>Actinomycetota</taxon>
        <taxon>Acidimicrobiia</taxon>
        <taxon>Acidimicrobiales</taxon>
        <taxon>Acidimicrobiaceae</taxon>
        <taxon>Ferrimicrobium</taxon>
    </lineage>
</organism>
<evidence type="ECO:0000256" key="7">
    <source>
        <dbReference type="ARBA" id="ARBA00023303"/>
    </source>
</evidence>
<evidence type="ECO:0000256" key="4">
    <source>
        <dbReference type="ARBA" id="ARBA00022989"/>
    </source>
</evidence>
<evidence type="ECO:0000259" key="9">
    <source>
        <dbReference type="Pfam" id="PF02254"/>
    </source>
</evidence>
<evidence type="ECO:0000256" key="6">
    <source>
        <dbReference type="ARBA" id="ARBA00023136"/>
    </source>
</evidence>